<dbReference type="InterPro" id="IPR051537">
    <property type="entry name" value="DNA_Adenine_Mtase"/>
</dbReference>
<evidence type="ECO:0000256" key="2">
    <source>
        <dbReference type="ARBA" id="ARBA00011900"/>
    </source>
</evidence>
<dbReference type="GO" id="GO:0032259">
    <property type="term" value="P:methylation"/>
    <property type="evidence" value="ECO:0007669"/>
    <property type="project" value="UniProtKB-KW"/>
</dbReference>
<dbReference type="InterPro" id="IPR044946">
    <property type="entry name" value="Restrct_endonuc_typeI_TRD_sf"/>
</dbReference>
<keyword evidence="4" id="KW-0808">Transferase</keyword>
<comment type="similarity">
    <text evidence="1">Belongs to the type-I restriction system S methylase family.</text>
</comment>
<feature type="domain" description="Type I restriction modification DNA specificity" evidence="9">
    <location>
        <begin position="509"/>
        <end position="647"/>
    </location>
</feature>
<feature type="domain" description="DNA methylase adenine-specific" evidence="10">
    <location>
        <begin position="355"/>
        <end position="502"/>
    </location>
</feature>
<sequence>MASKEELSVSITNKNALKDKIHEIHNFIRNSGAGYGTTALKIFNLIYGLKRIEEFNLIDKLNLKRPECEFSNLVKLAKSNDVNKDEIILGLLTGEILDNISNSSIQHILYYEIPRNIKGSIYTQLILEIDIISKIEKTSNVLLSGKVYEYFIGRDRSAISELGAYFTDRHITNFIFNKINISKSGSFIDPFAGSGGFTVEYMNFINSNFKNINWINEINNIYHYDINDDVIKSAGLEFFCLSNGNIVPSDNLKVENSFKNEFSNKKFNYVISNPPYGGDKVIKNQEQLKRDKIKNYIKELLKQETDKDIIIKRNKQLKHIDELNKLDKIRSDKLQVNKDSCSKRIRTFCKKYNLDAKDKEACSLILLMDLIEINGICCGVLKEGVLFDGKYSKIREVLVDNYNITDIISVPADQFENTTTKTSIIIFKNTEEKTTDITFSELIVNKYQNDKFEEDDNGNIIISEYKDDIYSVNNSIISNVSIDEIRVKSYSLNYKDYENNDKELICGNDYKIVKLGDICNIIKGIKRKSNLGKNYGLYPLYYCSILRHLYLDTYDYDDTAIIINKTNGTGKCMVYLGKGKYNVGETTLHFKANDEKLTLYIYYYLFNNIKKLETYYKGACQKSITLNDLFNIQIPIPKTEEKLNEIVNKISIPFDRKQNNDIQL</sequence>
<dbReference type="SUPFAM" id="SSF53335">
    <property type="entry name" value="S-adenosyl-L-methionine-dependent methyltransferases"/>
    <property type="match status" value="1"/>
</dbReference>
<keyword evidence="7" id="KW-0238">DNA-binding</keyword>
<evidence type="ECO:0000313" key="11">
    <source>
        <dbReference type="EMBL" id="QHT17689.1"/>
    </source>
</evidence>
<evidence type="ECO:0000256" key="4">
    <source>
        <dbReference type="ARBA" id="ARBA00022679"/>
    </source>
</evidence>
<name>A0A6C0DPA1_9ZZZZ</name>
<evidence type="ECO:0000256" key="5">
    <source>
        <dbReference type="ARBA" id="ARBA00022691"/>
    </source>
</evidence>
<dbReference type="Gene3D" id="3.40.50.150">
    <property type="entry name" value="Vaccinia Virus protein VP39"/>
    <property type="match status" value="1"/>
</dbReference>
<dbReference type="PROSITE" id="PS00092">
    <property type="entry name" value="N6_MTASE"/>
    <property type="match status" value="1"/>
</dbReference>
<feature type="domain" description="DNA methylase adenine-specific" evidence="10">
    <location>
        <begin position="145"/>
        <end position="294"/>
    </location>
</feature>
<keyword evidence="3" id="KW-0489">Methyltransferase</keyword>
<keyword evidence="5" id="KW-0949">S-adenosyl-L-methionine</keyword>
<dbReference type="InterPro" id="IPR000055">
    <property type="entry name" value="Restrct_endonuc_typeI_TRD"/>
</dbReference>
<reference evidence="11" key="1">
    <citation type="journal article" date="2020" name="Nature">
        <title>Giant virus diversity and host interactions through global metagenomics.</title>
        <authorList>
            <person name="Schulz F."/>
            <person name="Roux S."/>
            <person name="Paez-Espino D."/>
            <person name="Jungbluth S."/>
            <person name="Walsh D.A."/>
            <person name="Denef V.J."/>
            <person name="McMahon K.D."/>
            <person name="Konstantinidis K.T."/>
            <person name="Eloe-Fadrosh E.A."/>
            <person name="Kyrpides N.C."/>
            <person name="Woyke T."/>
        </authorList>
    </citation>
    <scope>NUCLEOTIDE SEQUENCE</scope>
    <source>
        <strain evidence="11">GVMAG-M-3300023174-30</strain>
    </source>
</reference>
<dbReference type="GO" id="GO:0009007">
    <property type="term" value="F:site-specific DNA-methyltransferase (adenine-specific) activity"/>
    <property type="evidence" value="ECO:0007669"/>
    <property type="project" value="UniProtKB-EC"/>
</dbReference>
<dbReference type="PANTHER" id="PTHR42933">
    <property type="entry name" value="SLR6095 PROTEIN"/>
    <property type="match status" value="1"/>
</dbReference>
<dbReference type="EMBL" id="MN739643">
    <property type="protein sequence ID" value="QHT17689.1"/>
    <property type="molecule type" value="Genomic_DNA"/>
</dbReference>
<dbReference type="GO" id="GO:0009307">
    <property type="term" value="P:DNA restriction-modification system"/>
    <property type="evidence" value="ECO:0007669"/>
    <property type="project" value="UniProtKB-KW"/>
</dbReference>
<dbReference type="SUPFAM" id="SSF116734">
    <property type="entry name" value="DNA methylase specificity domain"/>
    <property type="match status" value="1"/>
</dbReference>
<dbReference type="EC" id="2.1.1.72" evidence="2"/>
<dbReference type="GO" id="GO:0003677">
    <property type="term" value="F:DNA binding"/>
    <property type="evidence" value="ECO:0007669"/>
    <property type="project" value="UniProtKB-KW"/>
</dbReference>
<evidence type="ECO:0000259" key="9">
    <source>
        <dbReference type="Pfam" id="PF01420"/>
    </source>
</evidence>
<dbReference type="Pfam" id="PF02384">
    <property type="entry name" value="N6_Mtase"/>
    <property type="match status" value="2"/>
</dbReference>
<dbReference type="InterPro" id="IPR003356">
    <property type="entry name" value="DNA_methylase_A-5"/>
</dbReference>
<evidence type="ECO:0000256" key="8">
    <source>
        <dbReference type="ARBA" id="ARBA00047942"/>
    </source>
</evidence>
<evidence type="ECO:0000256" key="6">
    <source>
        <dbReference type="ARBA" id="ARBA00022747"/>
    </source>
</evidence>
<dbReference type="Pfam" id="PF01420">
    <property type="entry name" value="Methylase_S"/>
    <property type="match status" value="1"/>
</dbReference>
<keyword evidence="6" id="KW-0680">Restriction system</keyword>
<dbReference type="Gene3D" id="3.90.220.20">
    <property type="entry name" value="DNA methylase specificity domains"/>
    <property type="match status" value="1"/>
</dbReference>
<evidence type="ECO:0000256" key="7">
    <source>
        <dbReference type="ARBA" id="ARBA00023125"/>
    </source>
</evidence>
<dbReference type="GO" id="GO:0008170">
    <property type="term" value="F:N-methyltransferase activity"/>
    <property type="evidence" value="ECO:0007669"/>
    <property type="project" value="InterPro"/>
</dbReference>
<dbReference type="InterPro" id="IPR029063">
    <property type="entry name" value="SAM-dependent_MTases_sf"/>
</dbReference>
<organism evidence="11">
    <name type="scientific">viral metagenome</name>
    <dbReference type="NCBI Taxonomy" id="1070528"/>
    <lineage>
        <taxon>unclassified sequences</taxon>
        <taxon>metagenomes</taxon>
        <taxon>organismal metagenomes</taxon>
    </lineage>
</organism>
<dbReference type="PANTHER" id="PTHR42933:SF3">
    <property type="entry name" value="TYPE I RESTRICTION ENZYME MJAVIII METHYLASE SUBUNIT"/>
    <property type="match status" value="1"/>
</dbReference>
<accession>A0A6C0DPA1</accession>
<proteinExistence type="inferred from homology"/>
<evidence type="ECO:0000256" key="3">
    <source>
        <dbReference type="ARBA" id="ARBA00022603"/>
    </source>
</evidence>
<dbReference type="PRINTS" id="PR00507">
    <property type="entry name" value="N12N6MTFRASE"/>
</dbReference>
<dbReference type="AlphaFoldDB" id="A0A6C0DPA1"/>
<evidence type="ECO:0000256" key="1">
    <source>
        <dbReference type="ARBA" id="ARBA00010923"/>
    </source>
</evidence>
<comment type="catalytic activity">
    <reaction evidence="8">
        <text>a 2'-deoxyadenosine in DNA + S-adenosyl-L-methionine = an N(6)-methyl-2'-deoxyadenosine in DNA + S-adenosyl-L-homocysteine + H(+)</text>
        <dbReference type="Rhea" id="RHEA:15197"/>
        <dbReference type="Rhea" id="RHEA-COMP:12418"/>
        <dbReference type="Rhea" id="RHEA-COMP:12419"/>
        <dbReference type="ChEBI" id="CHEBI:15378"/>
        <dbReference type="ChEBI" id="CHEBI:57856"/>
        <dbReference type="ChEBI" id="CHEBI:59789"/>
        <dbReference type="ChEBI" id="CHEBI:90615"/>
        <dbReference type="ChEBI" id="CHEBI:90616"/>
        <dbReference type="EC" id="2.1.1.72"/>
    </reaction>
</comment>
<dbReference type="InterPro" id="IPR002052">
    <property type="entry name" value="DNA_methylase_N6_adenine_CS"/>
</dbReference>
<evidence type="ECO:0000259" key="10">
    <source>
        <dbReference type="Pfam" id="PF02384"/>
    </source>
</evidence>
<protein>
    <recommendedName>
        <fullName evidence="2">site-specific DNA-methyltransferase (adenine-specific)</fullName>
        <ecNumber evidence="2">2.1.1.72</ecNumber>
    </recommendedName>
</protein>